<keyword evidence="5 10" id="KW-1133">Transmembrane helix</keyword>
<dbReference type="PANTHER" id="PTHR45720">
    <property type="entry name" value="CHLORIDE CHANNEL PROTEIN 2"/>
    <property type="match status" value="1"/>
</dbReference>
<keyword evidence="9" id="KW-0129">CBS domain</keyword>
<dbReference type="Gene3D" id="1.10.3080.10">
    <property type="entry name" value="Clc chloride channel"/>
    <property type="match status" value="1"/>
</dbReference>
<reference evidence="13 14" key="1">
    <citation type="journal article" date="2018" name="Mol. Biol. Evol.">
        <title>Analysis of the draft genome of the red seaweed Gracilariopsis chorda provides insights into genome size evolution in Rhodophyta.</title>
        <authorList>
            <person name="Lee J."/>
            <person name="Yang E.C."/>
            <person name="Graf L."/>
            <person name="Yang J.H."/>
            <person name="Qiu H."/>
            <person name="Zel Zion U."/>
            <person name="Chan C.X."/>
            <person name="Stephens T.G."/>
            <person name="Weber A.P.M."/>
            <person name="Boo G.H."/>
            <person name="Boo S.M."/>
            <person name="Kim K.M."/>
            <person name="Shin Y."/>
            <person name="Jung M."/>
            <person name="Lee S.J."/>
            <person name="Yim H.S."/>
            <person name="Lee J.H."/>
            <person name="Bhattacharya D."/>
            <person name="Yoon H.S."/>
        </authorList>
    </citation>
    <scope>NUCLEOTIDE SEQUENCE [LARGE SCALE GENOMIC DNA]</scope>
    <source>
        <strain evidence="13 14">SKKU-2015</strain>
        <tissue evidence="13">Whole body</tissue>
    </source>
</reference>
<dbReference type="SUPFAM" id="SSF54631">
    <property type="entry name" value="CBS-domain pair"/>
    <property type="match status" value="1"/>
</dbReference>
<comment type="caution">
    <text evidence="10">Lacks conserved residue(s) required for the propagation of feature annotation.</text>
</comment>
<evidence type="ECO:0000256" key="6">
    <source>
        <dbReference type="ARBA" id="ARBA00023065"/>
    </source>
</evidence>
<dbReference type="InterPro" id="IPR000644">
    <property type="entry name" value="CBS_dom"/>
</dbReference>
<feature type="transmembrane region" description="Helical" evidence="10">
    <location>
        <begin position="105"/>
        <end position="127"/>
    </location>
</feature>
<feature type="transmembrane region" description="Helical" evidence="10">
    <location>
        <begin position="421"/>
        <end position="449"/>
    </location>
</feature>
<dbReference type="PROSITE" id="PS51371">
    <property type="entry name" value="CBS"/>
    <property type="match status" value="1"/>
</dbReference>
<evidence type="ECO:0000256" key="2">
    <source>
        <dbReference type="ARBA" id="ARBA00022448"/>
    </source>
</evidence>
<evidence type="ECO:0000313" key="14">
    <source>
        <dbReference type="Proteomes" id="UP000247409"/>
    </source>
</evidence>
<dbReference type="Pfam" id="PF00571">
    <property type="entry name" value="CBS"/>
    <property type="match status" value="1"/>
</dbReference>
<keyword evidence="8 10" id="KW-0868">Chloride</keyword>
<dbReference type="GO" id="GO:0016020">
    <property type="term" value="C:membrane"/>
    <property type="evidence" value="ECO:0007669"/>
    <property type="project" value="UniProtKB-SubCell"/>
</dbReference>
<accession>A0A2V3IJD9</accession>
<comment type="similarity">
    <text evidence="10">Belongs to the chloride channel (TC 2.A.49) family.</text>
</comment>
<evidence type="ECO:0000256" key="1">
    <source>
        <dbReference type="ARBA" id="ARBA00004141"/>
    </source>
</evidence>
<dbReference type="PRINTS" id="PR00762">
    <property type="entry name" value="CLCHANNEL"/>
</dbReference>
<feature type="compositionally biased region" description="Basic and acidic residues" evidence="11">
    <location>
        <begin position="572"/>
        <end position="581"/>
    </location>
</feature>
<dbReference type="InterPro" id="IPR046342">
    <property type="entry name" value="CBS_dom_sf"/>
</dbReference>
<feature type="transmembrane region" description="Helical" evidence="10">
    <location>
        <begin position="461"/>
        <end position="486"/>
    </location>
</feature>
<keyword evidence="6 10" id="KW-0406">Ion transport</keyword>
<evidence type="ECO:0000256" key="7">
    <source>
        <dbReference type="ARBA" id="ARBA00023136"/>
    </source>
</evidence>
<keyword evidence="14" id="KW-1185">Reference proteome</keyword>
<dbReference type="AlphaFoldDB" id="A0A2V3IJD9"/>
<name>A0A2V3IJD9_9FLOR</name>
<keyword evidence="4" id="KW-0677">Repeat</keyword>
<evidence type="ECO:0000313" key="13">
    <source>
        <dbReference type="EMBL" id="PXF42153.1"/>
    </source>
</evidence>
<dbReference type="SUPFAM" id="SSF81340">
    <property type="entry name" value="Clc chloride channel"/>
    <property type="match status" value="1"/>
</dbReference>
<sequence length="700" mass="76336">MPKSSPVRTADHVDEVHFAFLDGHAHATPTLRGAQSPATPPVQQIQHLAGTSAPTTIIHLARLLVFLVLLGIIPSTIIFLVDISVHKVFDLRESIIELDIHSPLAVFLFALTGVALCLASTFVCHLCSTEAEGSGIPAMKSLMSGFYDKVKPALSLWALLAKTVGLVCAIGGGLPVGWEGPNVHISCIVAHHLSRLPPFRALRRDRALRMQIMACACAVGLASSFGTPIGGVLYALETTASFYLVPTFWKCVLATLAGSFVYDMLYKTPLVEAFANTSFGDTPYRGQLPAFMLLGALLGLLGAFFVRCVHTLYLLRKRRLPGTNRYVLLFVFGLVAALLQYPLPNFRLDPRLAINDFFSAEKMDMFSLPEVAILVLVKFPLIVISIGLPVPAGVFIPCFLVGAGLGRLYGELLNLLFGQNVVAGGYAVVGAAAFTAGVTRALSVAVVIFEVTGQLKHTMPTLAAVLISVIFANGINRSLYDALIIMKRLPYMPHMRRDRTPEQKVHHIMRTDVISLPEFCSLVQIRETLDKYQSFDSFPIVTKDGLLLGSVRRRSLLNLITRANANIPAEAHTAKPIERHAQAPQESEESPDKDLSVQEADLSVMESEDEQARKQLIPQDQLTINQSFRTRLEPDLSPLIVTANTSLSQLHFMFVMLMPTHAYVLIGGELQGIVTRGDLVQSGEPPNLPSHPHLSELAPT</sequence>
<keyword evidence="7 10" id="KW-0472">Membrane</keyword>
<dbReference type="Pfam" id="PF00654">
    <property type="entry name" value="Voltage_CLC"/>
    <property type="match status" value="1"/>
</dbReference>
<dbReference type="Gene3D" id="3.10.580.10">
    <property type="entry name" value="CBS-domain"/>
    <property type="match status" value="2"/>
</dbReference>
<feature type="transmembrane region" description="Helical" evidence="10">
    <location>
        <begin position="63"/>
        <end position="85"/>
    </location>
</feature>
<evidence type="ECO:0000256" key="10">
    <source>
        <dbReference type="RuleBase" id="RU361221"/>
    </source>
</evidence>
<evidence type="ECO:0000256" key="3">
    <source>
        <dbReference type="ARBA" id="ARBA00022692"/>
    </source>
</evidence>
<dbReference type="InterPro" id="IPR050970">
    <property type="entry name" value="Cl_channel_volt-gated"/>
</dbReference>
<dbReference type="InterPro" id="IPR014743">
    <property type="entry name" value="Cl-channel_core"/>
</dbReference>
<comment type="caution">
    <text evidence="13">The sequence shown here is derived from an EMBL/GenBank/DDBJ whole genome shotgun (WGS) entry which is preliminary data.</text>
</comment>
<evidence type="ECO:0000256" key="11">
    <source>
        <dbReference type="SAM" id="MobiDB-lite"/>
    </source>
</evidence>
<feature type="transmembrane region" description="Helical" evidence="10">
    <location>
        <begin position="326"/>
        <end position="344"/>
    </location>
</feature>
<feature type="region of interest" description="Disordered" evidence="11">
    <location>
        <begin position="681"/>
        <end position="700"/>
    </location>
</feature>
<evidence type="ECO:0000256" key="9">
    <source>
        <dbReference type="PROSITE-ProRule" id="PRU00703"/>
    </source>
</evidence>
<evidence type="ECO:0000256" key="8">
    <source>
        <dbReference type="ARBA" id="ARBA00023214"/>
    </source>
</evidence>
<dbReference type="EMBL" id="NBIV01000175">
    <property type="protein sequence ID" value="PXF42153.1"/>
    <property type="molecule type" value="Genomic_DNA"/>
</dbReference>
<protein>
    <recommendedName>
        <fullName evidence="10">Chloride channel protein</fullName>
    </recommendedName>
</protein>
<feature type="region of interest" description="Disordered" evidence="11">
    <location>
        <begin position="570"/>
        <end position="597"/>
    </location>
</feature>
<dbReference type="Proteomes" id="UP000247409">
    <property type="component" value="Unassembled WGS sequence"/>
</dbReference>
<feature type="domain" description="CBS" evidence="12">
    <location>
        <begin position="509"/>
        <end position="566"/>
    </location>
</feature>
<evidence type="ECO:0000256" key="5">
    <source>
        <dbReference type="ARBA" id="ARBA00022989"/>
    </source>
</evidence>
<proteinExistence type="inferred from homology"/>
<feature type="transmembrane region" description="Helical" evidence="10">
    <location>
        <begin position="392"/>
        <end position="409"/>
    </location>
</feature>
<organism evidence="13 14">
    <name type="scientific">Gracilariopsis chorda</name>
    <dbReference type="NCBI Taxonomy" id="448386"/>
    <lineage>
        <taxon>Eukaryota</taxon>
        <taxon>Rhodophyta</taxon>
        <taxon>Florideophyceae</taxon>
        <taxon>Rhodymeniophycidae</taxon>
        <taxon>Gracilariales</taxon>
        <taxon>Gracilariaceae</taxon>
        <taxon>Gracilariopsis</taxon>
    </lineage>
</organism>
<gene>
    <name evidence="13" type="ORF">BWQ96_08131</name>
</gene>
<feature type="transmembrane region" description="Helical" evidence="10">
    <location>
        <begin position="286"/>
        <end position="306"/>
    </location>
</feature>
<dbReference type="PANTHER" id="PTHR45720:SF10">
    <property type="entry name" value="CHLORIDE CHANNEL PROTEIN 2"/>
    <property type="match status" value="1"/>
</dbReference>
<comment type="subcellular location">
    <subcellularLocation>
        <location evidence="1 10">Membrane</location>
        <topology evidence="1 10">Multi-pass membrane protein</topology>
    </subcellularLocation>
</comment>
<evidence type="ECO:0000256" key="4">
    <source>
        <dbReference type="ARBA" id="ARBA00022737"/>
    </source>
</evidence>
<keyword evidence="3 10" id="KW-0812">Transmembrane</keyword>
<keyword evidence="2 10" id="KW-0813">Transport</keyword>
<feature type="transmembrane region" description="Helical" evidence="10">
    <location>
        <begin position="212"/>
        <end position="236"/>
    </location>
</feature>
<feature type="transmembrane region" description="Helical" evidence="10">
    <location>
        <begin position="242"/>
        <end position="265"/>
    </location>
</feature>
<dbReference type="OrthoDB" id="4564at2759"/>
<dbReference type="GO" id="GO:0005247">
    <property type="term" value="F:voltage-gated chloride channel activity"/>
    <property type="evidence" value="ECO:0007669"/>
    <property type="project" value="TreeGrafter"/>
</dbReference>
<evidence type="ECO:0000259" key="12">
    <source>
        <dbReference type="PROSITE" id="PS51371"/>
    </source>
</evidence>
<dbReference type="InterPro" id="IPR001807">
    <property type="entry name" value="ClC"/>
</dbReference>